<dbReference type="Proteomes" id="UP000053411">
    <property type="component" value="Unassembled WGS sequence"/>
</dbReference>
<organism evidence="1 2">
    <name type="scientific">Fonsecaea multimorphosa CBS 102226</name>
    <dbReference type="NCBI Taxonomy" id="1442371"/>
    <lineage>
        <taxon>Eukaryota</taxon>
        <taxon>Fungi</taxon>
        <taxon>Dikarya</taxon>
        <taxon>Ascomycota</taxon>
        <taxon>Pezizomycotina</taxon>
        <taxon>Eurotiomycetes</taxon>
        <taxon>Chaetothyriomycetidae</taxon>
        <taxon>Chaetothyriales</taxon>
        <taxon>Herpotrichiellaceae</taxon>
        <taxon>Fonsecaea</taxon>
    </lineage>
</organism>
<dbReference type="VEuPathDB" id="FungiDB:Z520_12079"/>
<evidence type="ECO:0000313" key="2">
    <source>
        <dbReference type="Proteomes" id="UP000053411"/>
    </source>
</evidence>
<reference evidence="1 2" key="1">
    <citation type="submission" date="2015-01" db="EMBL/GenBank/DDBJ databases">
        <title>The Genome Sequence of Fonsecaea multimorphosa CBS 102226.</title>
        <authorList>
            <consortium name="The Broad Institute Genomics Platform"/>
            <person name="Cuomo C."/>
            <person name="de Hoog S."/>
            <person name="Gorbushina A."/>
            <person name="Stielow B."/>
            <person name="Teixiera M."/>
            <person name="Abouelleil A."/>
            <person name="Chapman S.B."/>
            <person name="Priest M."/>
            <person name="Young S.K."/>
            <person name="Wortman J."/>
            <person name="Nusbaum C."/>
            <person name="Birren B."/>
        </authorList>
    </citation>
    <scope>NUCLEOTIDE SEQUENCE [LARGE SCALE GENOMIC DNA]</scope>
    <source>
        <strain evidence="1 2">CBS 102226</strain>
    </source>
</reference>
<evidence type="ECO:0000313" key="1">
    <source>
        <dbReference type="EMBL" id="KIX92198.1"/>
    </source>
</evidence>
<dbReference type="GeneID" id="27717825"/>
<dbReference type="EMBL" id="KN848108">
    <property type="protein sequence ID" value="KIX92198.1"/>
    <property type="molecule type" value="Genomic_DNA"/>
</dbReference>
<protein>
    <submittedName>
        <fullName evidence="1">Uncharacterized protein</fullName>
    </submittedName>
</protein>
<keyword evidence="2" id="KW-1185">Reference proteome</keyword>
<sequence>MLKDADHPRWQDEEIETYVAERMADSNGLRKPADVDAHEAQNTDYYTADRARHDAASILGPRYAEVVRKCIQCDFGPVDDLEKAKLQEASHQDVIYELEELEERFRRFAVAI</sequence>
<dbReference type="OrthoDB" id="4160356at2759"/>
<dbReference type="PANTHER" id="PTHR35186:SF4">
    <property type="entry name" value="PRION-INHIBITION AND PROPAGATION HELO DOMAIN-CONTAINING PROTEIN"/>
    <property type="match status" value="1"/>
</dbReference>
<proteinExistence type="predicted"/>
<dbReference type="RefSeq" id="XP_016626321.1">
    <property type="nucleotide sequence ID" value="XM_016782566.1"/>
</dbReference>
<dbReference type="AlphaFoldDB" id="A0A0D2K778"/>
<dbReference type="PANTHER" id="PTHR35186">
    <property type="entry name" value="ANK_REP_REGION DOMAIN-CONTAINING PROTEIN"/>
    <property type="match status" value="1"/>
</dbReference>
<accession>A0A0D2K778</accession>
<gene>
    <name evidence="1" type="ORF">Z520_12079</name>
</gene>
<name>A0A0D2K778_9EURO</name>